<gene>
    <name evidence="2" type="ORF">GCM10009554_83880</name>
</gene>
<keyword evidence="3" id="KW-1185">Reference proteome</keyword>
<feature type="transmembrane region" description="Helical" evidence="1">
    <location>
        <begin position="12"/>
        <end position="28"/>
    </location>
</feature>
<protein>
    <recommendedName>
        <fullName evidence="4">DUF1345 domain-containing protein</fullName>
    </recommendedName>
</protein>
<evidence type="ECO:0000256" key="1">
    <source>
        <dbReference type="SAM" id="Phobius"/>
    </source>
</evidence>
<keyword evidence="1" id="KW-1133">Transmembrane helix</keyword>
<evidence type="ECO:0000313" key="3">
    <source>
        <dbReference type="Proteomes" id="UP001500542"/>
    </source>
</evidence>
<dbReference type="RefSeq" id="WP_343984283.1">
    <property type="nucleotide sequence ID" value="NZ_BAAAHK010000028.1"/>
</dbReference>
<evidence type="ECO:0008006" key="4">
    <source>
        <dbReference type="Google" id="ProtNLM"/>
    </source>
</evidence>
<name>A0ABN1RU89_9ACTN</name>
<feature type="transmembrane region" description="Helical" evidence="1">
    <location>
        <begin position="34"/>
        <end position="51"/>
    </location>
</feature>
<proteinExistence type="predicted"/>
<dbReference type="Proteomes" id="UP001500542">
    <property type="component" value="Unassembled WGS sequence"/>
</dbReference>
<reference evidence="2 3" key="1">
    <citation type="journal article" date="2019" name="Int. J. Syst. Evol. Microbiol.">
        <title>The Global Catalogue of Microorganisms (GCM) 10K type strain sequencing project: providing services to taxonomists for standard genome sequencing and annotation.</title>
        <authorList>
            <consortium name="The Broad Institute Genomics Platform"/>
            <consortium name="The Broad Institute Genome Sequencing Center for Infectious Disease"/>
            <person name="Wu L."/>
            <person name="Ma J."/>
        </authorList>
    </citation>
    <scope>NUCLEOTIDE SEQUENCE [LARGE SCALE GENOMIC DNA]</scope>
    <source>
        <strain evidence="2 3">JCM 10977</strain>
    </source>
</reference>
<keyword evidence="1" id="KW-0472">Membrane</keyword>
<feature type="transmembrane region" description="Helical" evidence="1">
    <location>
        <begin position="112"/>
        <end position="133"/>
    </location>
</feature>
<sequence length="218" mass="23527">MARVRVDGAVRVLLAAAGVVLLLVLWVVSVPDKVTVLTLVGWDALALVFVGRQVRTMRRGRTTTGEPSDWLLPARWMRLRFGAVVLASAAGLSSGLLIVSVDAIEAELEDSFASLSAIRALAAIAVVLAWLILHSGYSMHYANLYFERGGGIRFPGTETPNFLDFAYFAFTIGATFATSDVEIADRRVRHAVLWHSVLAFFYNAAVIGIAIGAFTGKS</sequence>
<organism evidence="2 3">
    <name type="scientific">Kribbella koreensis</name>
    <dbReference type="NCBI Taxonomy" id="57909"/>
    <lineage>
        <taxon>Bacteria</taxon>
        <taxon>Bacillati</taxon>
        <taxon>Actinomycetota</taxon>
        <taxon>Actinomycetes</taxon>
        <taxon>Propionibacteriales</taxon>
        <taxon>Kribbellaceae</taxon>
        <taxon>Kribbella</taxon>
    </lineage>
</organism>
<keyword evidence="1" id="KW-0812">Transmembrane</keyword>
<feature type="transmembrane region" description="Helical" evidence="1">
    <location>
        <begin position="192"/>
        <end position="214"/>
    </location>
</feature>
<evidence type="ECO:0000313" key="2">
    <source>
        <dbReference type="EMBL" id="GAA0963847.1"/>
    </source>
</evidence>
<dbReference type="Pfam" id="PF07077">
    <property type="entry name" value="DUF1345"/>
    <property type="match status" value="1"/>
</dbReference>
<comment type="caution">
    <text evidence="2">The sequence shown here is derived from an EMBL/GenBank/DDBJ whole genome shotgun (WGS) entry which is preliminary data.</text>
</comment>
<dbReference type="EMBL" id="BAAAHK010000028">
    <property type="protein sequence ID" value="GAA0963847.1"/>
    <property type="molecule type" value="Genomic_DNA"/>
</dbReference>
<feature type="transmembrane region" description="Helical" evidence="1">
    <location>
        <begin position="81"/>
        <end position="100"/>
    </location>
</feature>
<dbReference type="InterPro" id="IPR009781">
    <property type="entry name" value="DUF1345"/>
</dbReference>
<accession>A0ABN1RU89</accession>